<dbReference type="InterPro" id="IPR047057">
    <property type="entry name" value="MerR_fam"/>
</dbReference>
<evidence type="ECO:0000259" key="2">
    <source>
        <dbReference type="PROSITE" id="PS50937"/>
    </source>
</evidence>
<sequence>MRISDLSRRSGAPVATIKFYLREKLLPAGTPTGRNQAVYGEEHLRQLLLIRSLTTIAHLDLSSVRDVLSAIADDDMSLSGLYAVTDRAVFGLESETPESAHLKDAQAEVDEFVHQLGWQLPADTPAAVRLAQVLAALRLLGCACGTDFLTPYAEVAERLAAHELAQVPEQFERDDRAAAAVRSVLLGVASAALRRMAREHLVQERLNGQAVSADGGTLPATGP</sequence>
<dbReference type="Gene3D" id="1.10.1660.10">
    <property type="match status" value="1"/>
</dbReference>
<name>A0ABS1UPS7_9ACTN</name>
<proteinExistence type="predicted"/>
<dbReference type="Proteomes" id="UP000661193">
    <property type="component" value="Unassembled WGS sequence"/>
</dbReference>
<dbReference type="SUPFAM" id="SSF46955">
    <property type="entry name" value="Putative DNA-binding domain"/>
    <property type="match status" value="1"/>
</dbReference>
<evidence type="ECO:0000256" key="1">
    <source>
        <dbReference type="ARBA" id="ARBA00023125"/>
    </source>
</evidence>
<dbReference type="InterPro" id="IPR000551">
    <property type="entry name" value="MerR-type_HTH_dom"/>
</dbReference>
<reference evidence="3 4" key="1">
    <citation type="submission" date="2021-01" db="EMBL/GenBank/DDBJ databases">
        <title>Genome sequencing of Micromonospora fiedleri MG-37.</title>
        <authorList>
            <person name="Moreland P.E.J."/>
            <person name="Stach J.E.M."/>
        </authorList>
    </citation>
    <scope>NUCLEOTIDE SEQUENCE [LARGE SCALE GENOMIC DNA]</scope>
    <source>
        <strain evidence="3 4">MG-37</strain>
    </source>
</reference>
<dbReference type="Pfam" id="PF13411">
    <property type="entry name" value="MerR_1"/>
    <property type="match status" value="1"/>
</dbReference>
<accession>A0ABS1UPS7</accession>
<feature type="domain" description="HTH merR-type" evidence="2">
    <location>
        <begin position="1"/>
        <end position="70"/>
    </location>
</feature>
<dbReference type="PROSITE" id="PS50937">
    <property type="entry name" value="HTH_MERR_2"/>
    <property type="match status" value="1"/>
</dbReference>
<organism evidence="3 4">
    <name type="scientific">Micromonospora fiedleri</name>
    <dbReference type="NCBI Taxonomy" id="1157498"/>
    <lineage>
        <taxon>Bacteria</taxon>
        <taxon>Bacillati</taxon>
        <taxon>Actinomycetota</taxon>
        <taxon>Actinomycetes</taxon>
        <taxon>Micromonosporales</taxon>
        <taxon>Micromonosporaceae</taxon>
        <taxon>Micromonospora</taxon>
    </lineage>
</organism>
<evidence type="ECO:0000313" key="3">
    <source>
        <dbReference type="EMBL" id="MBL6278327.1"/>
    </source>
</evidence>
<dbReference type="InterPro" id="IPR009061">
    <property type="entry name" value="DNA-bd_dom_put_sf"/>
</dbReference>
<keyword evidence="4" id="KW-1185">Reference proteome</keyword>
<protein>
    <submittedName>
        <fullName evidence="3">MerR family transcriptional regulator</fullName>
    </submittedName>
</protein>
<evidence type="ECO:0000313" key="4">
    <source>
        <dbReference type="Proteomes" id="UP000661193"/>
    </source>
</evidence>
<dbReference type="EMBL" id="JAETXL010000006">
    <property type="protein sequence ID" value="MBL6278327.1"/>
    <property type="molecule type" value="Genomic_DNA"/>
</dbReference>
<dbReference type="PANTHER" id="PTHR30204:SF98">
    <property type="entry name" value="HTH-TYPE TRANSCRIPTIONAL REGULATOR ADHR"/>
    <property type="match status" value="1"/>
</dbReference>
<dbReference type="PANTHER" id="PTHR30204">
    <property type="entry name" value="REDOX-CYCLING DRUG-SENSING TRANSCRIPTIONAL ACTIVATOR SOXR"/>
    <property type="match status" value="1"/>
</dbReference>
<keyword evidence="1" id="KW-0238">DNA-binding</keyword>
<comment type="caution">
    <text evidence="3">The sequence shown here is derived from an EMBL/GenBank/DDBJ whole genome shotgun (WGS) entry which is preliminary data.</text>
</comment>
<dbReference type="RefSeq" id="WP_203222808.1">
    <property type="nucleotide sequence ID" value="NZ_JAETXL010000006.1"/>
</dbReference>
<dbReference type="SMART" id="SM00422">
    <property type="entry name" value="HTH_MERR"/>
    <property type="match status" value="1"/>
</dbReference>
<gene>
    <name evidence="3" type="ORF">JMF97_19390</name>
</gene>